<dbReference type="EMBL" id="MU069445">
    <property type="protein sequence ID" value="KAF5843273.1"/>
    <property type="molecule type" value="Genomic_DNA"/>
</dbReference>
<accession>A0ABQ7H8T9</accession>
<sequence>MSSLCAADELALLCRSAYRECGFAQEDPQLPGRY</sequence>
<dbReference type="Proteomes" id="UP000815325">
    <property type="component" value="Unassembled WGS sequence"/>
</dbReference>
<name>A0ABQ7H8T9_DUNSA</name>
<evidence type="ECO:0000313" key="2">
    <source>
        <dbReference type="Proteomes" id="UP000815325"/>
    </source>
</evidence>
<evidence type="ECO:0000313" key="1">
    <source>
        <dbReference type="EMBL" id="KAF5843273.1"/>
    </source>
</evidence>
<keyword evidence="2" id="KW-1185">Reference proteome</keyword>
<comment type="caution">
    <text evidence="1">The sequence shown here is derived from an EMBL/GenBank/DDBJ whole genome shotgun (WGS) entry which is preliminary data.</text>
</comment>
<protein>
    <submittedName>
        <fullName evidence="1">Uncharacterized protein</fullName>
    </submittedName>
</protein>
<reference evidence="1" key="1">
    <citation type="submission" date="2017-08" db="EMBL/GenBank/DDBJ databases">
        <authorList>
            <person name="Polle J.E."/>
            <person name="Barry K."/>
            <person name="Cushman J."/>
            <person name="Schmutz J."/>
            <person name="Tran D."/>
            <person name="Hathwaick L.T."/>
            <person name="Yim W.C."/>
            <person name="Jenkins J."/>
            <person name="Mckie-Krisberg Z.M."/>
            <person name="Prochnik S."/>
            <person name="Lindquist E."/>
            <person name="Dockter R.B."/>
            <person name="Adam C."/>
            <person name="Molina H."/>
            <person name="Bunkerborg J."/>
            <person name="Jin E."/>
            <person name="Buchheim M."/>
            <person name="Magnuson J."/>
        </authorList>
    </citation>
    <scope>NUCLEOTIDE SEQUENCE</scope>
    <source>
        <strain evidence="1">CCAP 19/18</strain>
    </source>
</reference>
<organism evidence="1 2">
    <name type="scientific">Dunaliella salina</name>
    <name type="common">Green alga</name>
    <name type="synonym">Protococcus salinus</name>
    <dbReference type="NCBI Taxonomy" id="3046"/>
    <lineage>
        <taxon>Eukaryota</taxon>
        <taxon>Viridiplantae</taxon>
        <taxon>Chlorophyta</taxon>
        <taxon>core chlorophytes</taxon>
        <taxon>Chlorophyceae</taxon>
        <taxon>CS clade</taxon>
        <taxon>Chlamydomonadales</taxon>
        <taxon>Dunaliellaceae</taxon>
        <taxon>Dunaliella</taxon>
    </lineage>
</organism>
<proteinExistence type="predicted"/>
<gene>
    <name evidence="1" type="ORF">DUNSADRAFT_75</name>
</gene>